<dbReference type="FunFam" id="1.10.340.70:FF:000001">
    <property type="entry name" value="Retrovirus-related Pol polyprotein from transposon gypsy-like Protein"/>
    <property type="match status" value="1"/>
</dbReference>
<evidence type="ECO:0000313" key="4">
    <source>
        <dbReference type="WBParaSite" id="TMUE_2000008534.1"/>
    </source>
</evidence>
<dbReference type="Proteomes" id="UP000046395">
    <property type="component" value="Unassembled WGS sequence"/>
</dbReference>
<sequence>MINQLINEARNELPITAKDVEQCTKEDRILQEKRMEMQVMYGCLVWRTRIVILEALRQRTLETLHDTHPGRDRMVSTARQHCWWPGMDEDISGWISKCSQCARALKSPARAPLRSWDVAGGP</sequence>
<keyword evidence="3" id="KW-1185">Reference proteome</keyword>
<dbReference type="PANTHER" id="PTHR37984">
    <property type="entry name" value="PROTEIN CBG26694"/>
    <property type="match status" value="1"/>
</dbReference>
<accession>A0A5S6QMZ0</accession>
<feature type="domain" description="Integrase zinc-binding" evidence="2">
    <location>
        <begin position="54"/>
        <end position="104"/>
    </location>
</feature>
<dbReference type="WBParaSite" id="TMUE_2000008534.1">
    <property type="protein sequence ID" value="TMUE_2000008534.1"/>
    <property type="gene ID" value="WBGene00300312"/>
</dbReference>
<evidence type="ECO:0000313" key="3">
    <source>
        <dbReference type="Proteomes" id="UP000046395"/>
    </source>
</evidence>
<name>A0A5S6QMZ0_TRIMR</name>
<dbReference type="GO" id="GO:0003964">
    <property type="term" value="F:RNA-directed DNA polymerase activity"/>
    <property type="evidence" value="ECO:0007669"/>
    <property type="project" value="UniProtKB-EC"/>
</dbReference>
<dbReference type="Pfam" id="PF17921">
    <property type="entry name" value="Integrase_H2C2"/>
    <property type="match status" value="1"/>
</dbReference>
<dbReference type="PANTHER" id="PTHR37984:SF5">
    <property type="entry name" value="PROTEIN NYNRIN-LIKE"/>
    <property type="match status" value="1"/>
</dbReference>
<dbReference type="Gene3D" id="1.10.340.70">
    <property type="match status" value="1"/>
</dbReference>
<evidence type="ECO:0000256" key="1">
    <source>
        <dbReference type="ARBA" id="ARBA00012493"/>
    </source>
</evidence>
<protein>
    <recommendedName>
        <fullName evidence="1">RNA-directed DNA polymerase</fullName>
        <ecNumber evidence="1">2.7.7.49</ecNumber>
    </recommendedName>
</protein>
<dbReference type="InterPro" id="IPR050951">
    <property type="entry name" value="Retrovirus_Pol_polyprotein"/>
</dbReference>
<dbReference type="InterPro" id="IPR041588">
    <property type="entry name" value="Integrase_H2C2"/>
</dbReference>
<dbReference type="AlphaFoldDB" id="A0A5S6QMZ0"/>
<dbReference type="EC" id="2.7.7.49" evidence="1"/>
<proteinExistence type="predicted"/>
<organism evidence="3 4">
    <name type="scientific">Trichuris muris</name>
    <name type="common">Mouse whipworm</name>
    <dbReference type="NCBI Taxonomy" id="70415"/>
    <lineage>
        <taxon>Eukaryota</taxon>
        <taxon>Metazoa</taxon>
        <taxon>Ecdysozoa</taxon>
        <taxon>Nematoda</taxon>
        <taxon>Enoplea</taxon>
        <taxon>Dorylaimia</taxon>
        <taxon>Trichinellida</taxon>
        <taxon>Trichuridae</taxon>
        <taxon>Trichuris</taxon>
    </lineage>
</organism>
<reference evidence="4" key="1">
    <citation type="submission" date="2019-12" db="UniProtKB">
        <authorList>
            <consortium name="WormBaseParasite"/>
        </authorList>
    </citation>
    <scope>IDENTIFICATION</scope>
</reference>
<evidence type="ECO:0000259" key="2">
    <source>
        <dbReference type="Pfam" id="PF17921"/>
    </source>
</evidence>
<dbReference type="STRING" id="70415.A0A5S6QMZ0"/>